<dbReference type="GO" id="GO:0043565">
    <property type="term" value="F:sequence-specific DNA binding"/>
    <property type="evidence" value="ECO:0007669"/>
    <property type="project" value="InterPro"/>
</dbReference>
<evidence type="ECO:0000256" key="2">
    <source>
        <dbReference type="ARBA" id="ARBA00023125"/>
    </source>
</evidence>
<accession>A0A327NDR9</accession>
<evidence type="ECO:0000313" key="5">
    <source>
        <dbReference type="EMBL" id="RAI73095.1"/>
    </source>
</evidence>
<dbReference type="Gene3D" id="1.10.10.60">
    <property type="entry name" value="Homeodomain-like"/>
    <property type="match status" value="1"/>
</dbReference>
<dbReference type="PANTHER" id="PTHR43280:SF32">
    <property type="entry name" value="TRANSCRIPTIONAL REGULATORY PROTEIN"/>
    <property type="match status" value="1"/>
</dbReference>
<dbReference type="EMBL" id="QLII01000002">
    <property type="protein sequence ID" value="RAI73095.1"/>
    <property type="molecule type" value="Genomic_DNA"/>
</dbReference>
<proteinExistence type="predicted"/>
<dbReference type="PANTHER" id="PTHR43280">
    <property type="entry name" value="ARAC-FAMILY TRANSCRIPTIONAL REGULATOR"/>
    <property type="match status" value="1"/>
</dbReference>
<sequence length="291" mass="33654">MMKKQAFHTYQLQEYPDNSTAKGGFYMIRLRDLIRQIKTIDQPHAHSFHLLLYLWKGSGTHTIDGQTYCVTPPQLYFLTPGQVHGWSLTDDTEGYLLFFEAAFFQARYPKRLFDYTFFRADRTTSLLTLSADARRVPTLFDWAYQAFILPHTQHTEVFASLLHLLLEQVSDLYDQANPTCQLNRSSLVNRFVELLDTQFIHQKTCASYAGQLGISPNYLNHCCRQQMGKTASQLIYDRLLAEIGRLLLNTDLPIKAVSYAVGFSDSAYFSRFVHKHTGQTPQQFRQQADNR</sequence>
<dbReference type="InterPro" id="IPR014710">
    <property type="entry name" value="RmlC-like_jellyroll"/>
</dbReference>
<name>A0A327NDR9_9BACT</name>
<protein>
    <submittedName>
        <fullName evidence="5">AraC family transcriptional regulator</fullName>
    </submittedName>
</protein>
<keyword evidence="1" id="KW-0805">Transcription regulation</keyword>
<dbReference type="SMART" id="SM00342">
    <property type="entry name" value="HTH_ARAC"/>
    <property type="match status" value="1"/>
</dbReference>
<dbReference type="Pfam" id="PF02311">
    <property type="entry name" value="AraC_binding"/>
    <property type="match status" value="1"/>
</dbReference>
<organism evidence="5 6">
    <name type="scientific">Spirosoma telluris</name>
    <dbReference type="NCBI Taxonomy" id="2183553"/>
    <lineage>
        <taxon>Bacteria</taxon>
        <taxon>Pseudomonadati</taxon>
        <taxon>Bacteroidota</taxon>
        <taxon>Cytophagia</taxon>
        <taxon>Cytophagales</taxon>
        <taxon>Cytophagaceae</taxon>
        <taxon>Spirosoma</taxon>
    </lineage>
</organism>
<evidence type="ECO:0000256" key="3">
    <source>
        <dbReference type="ARBA" id="ARBA00023163"/>
    </source>
</evidence>
<reference evidence="5 6" key="1">
    <citation type="submission" date="2018-06" db="EMBL/GenBank/DDBJ databases">
        <title>Spirosoma sp. HMF3257 Genome sequencing and assembly.</title>
        <authorList>
            <person name="Kang H."/>
            <person name="Cha I."/>
            <person name="Kim H."/>
            <person name="Kang J."/>
            <person name="Joh K."/>
        </authorList>
    </citation>
    <scope>NUCLEOTIDE SEQUENCE [LARGE SCALE GENOMIC DNA]</scope>
    <source>
        <strain evidence="5 6">HMF3257</strain>
    </source>
</reference>
<dbReference type="InterPro" id="IPR009057">
    <property type="entry name" value="Homeodomain-like_sf"/>
</dbReference>
<comment type="caution">
    <text evidence="5">The sequence shown here is derived from an EMBL/GenBank/DDBJ whole genome shotgun (WGS) entry which is preliminary data.</text>
</comment>
<dbReference type="Proteomes" id="UP000249016">
    <property type="component" value="Unassembled WGS sequence"/>
</dbReference>
<dbReference type="InterPro" id="IPR003313">
    <property type="entry name" value="AraC-bd"/>
</dbReference>
<dbReference type="Gene3D" id="2.60.120.10">
    <property type="entry name" value="Jelly Rolls"/>
    <property type="match status" value="1"/>
</dbReference>
<dbReference type="SUPFAM" id="SSF51215">
    <property type="entry name" value="Regulatory protein AraC"/>
    <property type="match status" value="1"/>
</dbReference>
<evidence type="ECO:0000313" key="6">
    <source>
        <dbReference type="Proteomes" id="UP000249016"/>
    </source>
</evidence>
<dbReference type="AlphaFoldDB" id="A0A327NDR9"/>
<dbReference type="InterPro" id="IPR037923">
    <property type="entry name" value="HTH-like"/>
</dbReference>
<dbReference type="SUPFAM" id="SSF46689">
    <property type="entry name" value="Homeodomain-like"/>
    <property type="match status" value="1"/>
</dbReference>
<gene>
    <name evidence="5" type="ORF">HMF3257_37485</name>
</gene>
<evidence type="ECO:0000259" key="4">
    <source>
        <dbReference type="PROSITE" id="PS01124"/>
    </source>
</evidence>
<keyword evidence="2" id="KW-0238">DNA-binding</keyword>
<dbReference type="RefSeq" id="WP_111350842.1">
    <property type="nucleotide sequence ID" value="NZ_QLII01000002.1"/>
</dbReference>
<dbReference type="GO" id="GO:0003700">
    <property type="term" value="F:DNA-binding transcription factor activity"/>
    <property type="evidence" value="ECO:0007669"/>
    <property type="project" value="InterPro"/>
</dbReference>
<dbReference type="InterPro" id="IPR018060">
    <property type="entry name" value="HTH_AraC"/>
</dbReference>
<keyword evidence="6" id="KW-1185">Reference proteome</keyword>
<dbReference type="OrthoDB" id="9793451at2"/>
<evidence type="ECO:0000256" key="1">
    <source>
        <dbReference type="ARBA" id="ARBA00023015"/>
    </source>
</evidence>
<keyword evidence="3" id="KW-0804">Transcription</keyword>
<dbReference type="Pfam" id="PF12833">
    <property type="entry name" value="HTH_18"/>
    <property type="match status" value="1"/>
</dbReference>
<feature type="domain" description="HTH araC/xylS-type" evidence="4">
    <location>
        <begin position="189"/>
        <end position="287"/>
    </location>
</feature>
<dbReference type="PROSITE" id="PS01124">
    <property type="entry name" value="HTH_ARAC_FAMILY_2"/>
    <property type="match status" value="1"/>
</dbReference>